<evidence type="ECO:0000313" key="2">
    <source>
        <dbReference type="EMBL" id="MDQ2091998.1"/>
    </source>
</evidence>
<protein>
    <submittedName>
        <fullName evidence="2">Uncharacterized protein</fullName>
    </submittedName>
</protein>
<dbReference type="RefSeq" id="WP_306737306.1">
    <property type="nucleotide sequence ID" value="NZ_JANHAX010000007.1"/>
</dbReference>
<organism evidence="2 3">
    <name type="scientific">Marimonas arenosa</name>
    <dbReference type="NCBI Taxonomy" id="1795305"/>
    <lineage>
        <taxon>Bacteria</taxon>
        <taxon>Pseudomonadati</taxon>
        <taxon>Pseudomonadota</taxon>
        <taxon>Alphaproteobacteria</taxon>
        <taxon>Rhodobacterales</taxon>
        <taxon>Paracoccaceae</taxon>
        <taxon>Marimonas</taxon>
    </lineage>
</organism>
<evidence type="ECO:0000313" key="3">
    <source>
        <dbReference type="Proteomes" id="UP001226762"/>
    </source>
</evidence>
<feature type="transmembrane region" description="Helical" evidence="1">
    <location>
        <begin position="81"/>
        <end position="99"/>
    </location>
</feature>
<gene>
    <name evidence="2" type="ORF">NO357_19020</name>
</gene>
<feature type="transmembrane region" description="Helical" evidence="1">
    <location>
        <begin position="105"/>
        <end position="125"/>
    </location>
</feature>
<feature type="transmembrane region" description="Helical" evidence="1">
    <location>
        <begin position="45"/>
        <end position="61"/>
    </location>
</feature>
<dbReference type="AlphaFoldDB" id="A0AAE4B5F9"/>
<proteinExistence type="predicted"/>
<keyword evidence="1" id="KW-1133">Transmembrane helix</keyword>
<dbReference type="EMBL" id="JANHAX010000007">
    <property type="protein sequence ID" value="MDQ2091998.1"/>
    <property type="molecule type" value="Genomic_DNA"/>
</dbReference>
<feature type="transmembrane region" description="Helical" evidence="1">
    <location>
        <begin position="180"/>
        <end position="202"/>
    </location>
</feature>
<sequence length="207" mass="22682">MFGYYAKMLWALLSSVPAISPQRIWPLLVFLMGFVSLRNLAMDENTAFVFAAVIAQVVVVWRNLPEAAAELRRVGSENTTVLNLGVAATIAAAAVQLWMNDPAVTQHVLSVSCLVYALAMLWGALGHPRIRELVVPSSNGRPVPEEPRTHLLRLNVMAALTLVVVNEAMVLAHIDLAMRVSILAVVPLLIHVLYEVTVILTLPLEDF</sequence>
<keyword evidence="1" id="KW-0472">Membrane</keyword>
<keyword evidence="3" id="KW-1185">Reference proteome</keyword>
<reference evidence="2" key="1">
    <citation type="submission" date="2022-07" db="EMBL/GenBank/DDBJ databases">
        <authorList>
            <person name="Otstavnykh N."/>
            <person name="Isaeva M."/>
            <person name="Bystritskaya E."/>
        </authorList>
    </citation>
    <scope>NUCLEOTIDE SEQUENCE</scope>
    <source>
        <strain evidence="2">KCTC 52189</strain>
    </source>
</reference>
<keyword evidence="1" id="KW-0812">Transmembrane</keyword>
<reference evidence="2" key="2">
    <citation type="submission" date="2023-02" db="EMBL/GenBank/DDBJ databases">
        <title>'Rhodoalgimonas zhirmunskyi' gen. nov., isolated from a red alga.</title>
        <authorList>
            <person name="Nedashkovskaya O.I."/>
            <person name="Otstavnykh N.Y."/>
            <person name="Bystritskaya E.P."/>
            <person name="Balabanova L.A."/>
            <person name="Isaeva M.P."/>
        </authorList>
    </citation>
    <scope>NUCLEOTIDE SEQUENCE</scope>
    <source>
        <strain evidence="2">KCTC 52189</strain>
    </source>
</reference>
<dbReference type="Proteomes" id="UP001226762">
    <property type="component" value="Unassembled WGS sequence"/>
</dbReference>
<name>A0AAE4B5F9_9RHOB</name>
<accession>A0AAE4B5F9</accession>
<comment type="caution">
    <text evidence="2">The sequence shown here is derived from an EMBL/GenBank/DDBJ whole genome shotgun (WGS) entry which is preliminary data.</text>
</comment>
<evidence type="ECO:0000256" key="1">
    <source>
        <dbReference type="SAM" id="Phobius"/>
    </source>
</evidence>